<dbReference type="EMBL" id="JASPKY010000692">
    <property type="protein sequence ID" value="KAK9686645.1"/>
    <property type="molecule type" value="Genomic_DNA"/>
</dbReference>
<dbReference type="Proteomes" id="UP001458880">
    <property type="component" value="Unassembled WGS sequence"/>
</dbReference>
<sequence>MKALLALIVMSGIYAMPHQSPMQSNDLAYSFDESTFLDRTQPRSFQNLEDQEYKNLHRKIYTELQRYYHNKLQNENTVATLEDSEMQRTAYWLIKTMKQREKRYSSSYLTLCHFKICNMGRKRTTRYFHMIKSLQDDHT</sequence>
<reference evidence="2 3" key="1">
    <citation type="journal article" date="2024" name="BMC Genomics">
        <title>De novo assembly and annotation of Popillia japonica's genome with initial clues to its potential as an invasive pest.</title>
        <authorList>
            <person name="Cucini C."/>
            <person name="Boschi S."/>
            <person name="Funari R."/>
            <person name="Cardaioli E."/>
            <person name="Iannotti N."/>
            <person name="Marturano G."/>
            <person name="Paoli F."/>
            <person name="Bruttini M."/>
            <person name="Carapelli A."/>
            <person name="Frati F."/>
            <person name="Nardi F."/>
        </authorList>
    </citation>
    <scope>NUCLEOTIDE SEQUENCE [LARGE SCALE GENOMIC DNA]</scope>
    <source>
        <strain evidence="2">DMR45628</strain>
    </source>
</reference>
<comment type="caution">
    <text evidence="2">The sequence shown here is derived from an EMBL/GenBank/DDBJ whole genome shotgun (WGS) entry which is preliminary data.</text>
</comment>
<protein>
    <submittedName>
        <fullName evidence="2">Uncharacterized protein</fullName>
    </submittedName>
</protein>
<evidence type="ECO:0000313" key="3">
    <source>
        <dbReference type="Proteomes" id="UP001458880"/>
    </source>
</evidence>
<feature type="chain" id="PRO_5043957157" evidence="1">
    <location>
        <begin position="16"/>
        <end position="139"/>
    </location>
</feature>
<evidence type="ECO:0000313" key="2">
    <source>
        <dbReference type="EMBL" id="KAK9686645.1"/>
    </source>
</evidence>
<keyword evidence="3" id="KW-1185">Reference proteome</keyword>
<feature type="signal peptide" evidence="1">
    <location>
        <begin position="1"/>
        <end position="15"/>
    </location>
</feature>
<proteinExistence type="predicted"/>
<name>A0AAW1IBW6_POPJA</name>
<keyword evidence="1" id="KW-0732">Signal</keyword>
<evidence type="ECO:0000256" key="1">
    <source>
        <dbReference type="SAM" id="SignalP"/>
    </source>
</evidence>
<dbReference type="AlphaFoldDB" id="A0AAW1IBW6"/>
<accession>A0AAW1IBW6</accession>
<organism evidence="2 3">
    <name type="scientific">Popillia japonica</name>
    <name type="common">Japanese beetle</name>
    <dbReference type="NCBI Taxonomy" id="7064"/>
    <lineage>
        <taxon>Eukaryota</taxon>
        <taxon>Metazoa</taxon>
        <taxon>Ecdysozoa</taxon>
        <taxon>Arthropoda</taxon>
        <taxon>Hexapoda</taxon>
        <taxon>Insecta</taxon>
        <taxon>Pterygota</taxon>
        <taxon>Neoptera</taxon>
        <taxon>Endopterygota</taxon>
        <taxon>Coleoptera</taxon>
        <taxon>Polyphaga</taxon>
        <taxon>Scarabaeiformia</taxon>
        <taxon>Scarabaeidae</taxon>
        <taxon>Rutelinae</taxon>
        <taxon>Popillia</taxon>
    </lineage>
</organism>
<gene>
    <name evidence="2" type="ORF">QE152_g37034</name>
</gene>